<accession>A0A4Q7M6H3</accession>
<dbReference type="AlphaFoldDB" id="A0A4Q7M6H3"/>
<dbReference type="Proteomes" id="UP000293433">
    <property type="component" value="Unassembled WGS sequence"/>
</dbReference>
<name>A0A4Q7M6H3_9BURK</name>
<keyword evidence="2" id="KW-1185">Reference proteome</keyword>
<proteinExistence type="predicted"/>
<evidence type="ECO:0000313" key="2">
    <source>
        <dbReference type="Proteomes" id="UP000293433"/>
    </source>
</evidence>
<organism evidence="1 2">
    <name type="scientific">Sphaerotilus mobilis</name>
    <dbReference type="NCBI Taxonomy" id="47994"/>
    <lineage>
        <taxon>Bacteria</taxon>
        <taxon>Pseudomonadati</taxon>
        <taxon>Pseudomonadota</taxon>
        <taxon>Betaproteobacteria</taxon>
        <taxon>Burkholderiales</taxon>
        <taxon>Sphaerotilaceae</taxon>
        <taxon>Sphaerotilus</taxon>
    </lineage>
</organism>
<gene>
    <name evidence="1" type="ORF">EV685_0058</name>
</gene>
<dbReference type="EMBL" id="SGWV01000003">
    <property type="protein sequence ID" value="RZS63284.1"/>
    <property type="molecule type" value="Genomic_DNA"/>
</dbReference>
<evidence type="ECO:0000313" key="1">
    <source>
        <dbReference type="EMBL" id="RZS63284.1"/>
    </source>
</evidence>
<protein>
    <submittedName>
        <fullName evidence="1">Uncharacterized protein</fullName>
    </submittedName>
</protein>
<reference evidence="1 2" key="1">
    <citation type="submission" date="2019-02" db="EMBL/GenBank/DDBJ databases">
        <title>Genomic Encyclopedia of Type Strains, Phase IV (KMG-IV): sequencing the most valuable type-strain genomes for metagenomic binning, comparative biology and taxonomic classification.</title>
        <authorList>
            <person name="Goeker M."/>
        </authorList>
    </citation>
    <scope>NUCLEOTIDE SEQUENCE [LARGE SCALE GENOMIC DNA]</scope>
    <source>
        <strain evidence="1 2">DSM 10617</strain>
    </source>
</reference>
<comment type="caution">
    <text evidence="1">The sequence shown here is derived from an EMBL/GenBank/DDBJ whole genome shotgun (WGS) entry which is preliminary data.</text>
</comment>
<sequence length="51" mass="5728">MQQTNGETKVLSANVFTNQRYDLQNAIAPLPNHRVDHDVFNSVSIGQLNCE</sequence>